<sequence>MTTGTFKYIDPSSYVDSDVPFVKPWGKVDGPGYSFKLTDRERPVENIRGQESKFSVDTSGFAVYNSPAQEKAFTDDAKVRESYYAEVEALLREKLPGVKKVVFFDHTIRRREKASPRQPVQQVHVDQTPNAAAVRVRRHLPAEEAEELLKGRYQIINIWRPIANPASDFPLAVVDYRTTEPSDMIKVDLLYPKREANGFHDDDDRGKEVLPDPTSASSTVGYEVKGETFAVRPNDKHRFLYMKDMTPEEVMFIKCFDSASEVNGGKKGIAGYTPHTAFVDPQTPSDAPGRQSIEVRSLVFYE</sequence>
<dbReference type="AlphaFoldDB" id="A0A0D2ALL1"/>
<feature type="region of interest" description="Disordered" evidence="2">
    <location>
        <begin position="198"/>
        <end position="218"/>
    </location>
</feature>
<proteinExistence type="inferred from homology"/>
<dbReference type="HOGENOM" id="CLU_042688_3_1_1"/>
<reference evidence="3 4" key="1">
    <citation type="submission" date="2015-01" db="EMBL/GenBank/DDBJ databases">
        <title>The Genome Sequence of Cladophialophora immunda CBS83496.</title>
        <authorList>
            <consortium name="The Broad Institute Genomics Platform"/>
            <person name="Cuomo C."/>
            <person name="de Hoog S."/>
            <person name="Gorbushina A."/>
            <person name="Stielow B."/>
            <person name="Teixiera M."/>
            <person name="Abouelleil A."/>
            <person name="Chapman S.B."/>
            <person name="Priest M."/>
            <person name="Young S.K."/>
            <person name="Wortman J."/>
            <person name="Nusbaum C."/>
            <person name="Birren B."/>
        </authorList>
    </citation>
    <scope>NUCLEOTIDE SEQUENCE [LARGE SCALE GENOMIC DNA]</scope>
    <source>
        <strain evidence="3 4">CBS 83496</strain>
    </source>
</reference>
<dbReference type="VEuPathDB" id="FungiDB:PV07_09066"/>
<dbReference type="NCBIfam" id="NF041278">
    <property type="entry name" value="CmcJ_NvfI_EfuI"/>
    <property type="match status" value="1"/>
</dbReference>
<evidence type="ECO:0000313" key="4">
    <source>
        <dbReference type="Proteomes" id="UP000054466"/>
    </source>
</evidence>
<name>A0A0D2ALL1_9EURO</name>
<feature type="compositionally biased region" description="Basic and acidic residues" evidence="2">
    <location>
        <begin position="198"/>
        <end position="210"/>
    </location>
</feature>
<dbReference type="GeneID" id="27348260"/>
<evidence type="ECO:0000256" key="2">
    <source>
        <dbReference type="SAM" id="MobiDB-lite"/>
    </source>
</evidence>
<organism evidence="3 4">
    <name type="scientific">Cladophialophora immunda</name>
    <dbReference type="NCBI Taxonomy" id="569365"/>
    <lineage>
        <taxon>Eukaryota</taxon>
        <taxon>Fungi</taxon>
        <taxon>Dikarya</taxon>
        <taxon>Ascomycota</taxon>
        <taxon>Pezizomycotina</taxon>
        <taxon>Eurotiomycetes</taxon>
        <taxon>Chaetothyriomycetidae</taxon>
        <taxon>Chaetothyriales</taxon>
        <taxon>Herpotrichiellaceae</taxon>
        <taxon>Cladophialophora</taxon>
    </lineage>
</organism>
<dbReference type="STRING" id="569365.A0A0D2ALL1"/>
<dbReference type="PANTHER" id="PTHR34598">
    <property type="entry name" value="BLL6449 PROTEIN"/>
    <property type="match status" value="1"/>
</dbReference>
<comment type="similarity">
    <text evidence="1">Belongs to the asaB hydroxylase/desaturase family.</text>
</comment>
<evidence type="ECO:0000256" key="1">
    <source>
        <dbReference type="ARBA" id="ARBA00023604"/>
    </source>
</evidence>
<gene>
    <name evidence="3" type="ORF">PV07_09066</name>
</gene>
<dbReference type="PANTHER" id="PTHR34598:SF4">
    <property type="entry name" value="7ALPHA-CEPHEM-METHOXYLASE P8 CHAIN RELATED PROTEIN"/>
    <property type="match status" value="1"/>
</dbReference>
<dbReference type="GO" id="GO:0016491">
    <property type="term" value="F:oxidoreductase activity"/>
    <property type="evidence" value="ECO:0007669"/>
    <property type="project" value="InterPro"/>
</dbReference>
<keyword evidence="4" id="KW-1185">Reference proteome</keyword>
<dbReference type="InterPro" id="IPR044053">
    <property type="entry name" value="AsaB-like"/>
</dbReference>
<protein>
    <recommendedName>
        <fullName evidence="5">Methyltransferase</fullName>
    </recommendedName>
</protein>
<evidence type="ECO:0008006" key="5">
    <source>
        <dbReference type="Google" id="ProtNLM"/>
    </source>
</evidence>
<dbReference type="OrthoDB" id="412788at2759"/>
<dbReference type="EMBL" id="KN847044">
    <property type="protein sequence ID" value="KIW25932.1"/>
    <property type="molecule type" value="Genomic_DNA"/>
</dbReference>
<evidence type="ECO:0000313" key="3">
    <source>
        <dbReference type="EMBL" id="KIW25932.1"/>
    </source>
</evidence>
<accession>A0A0D2ALL1</accession>
<dbReference type="RefSeq" id="XP_016246148.1">
    <property type="nucleotide sequence ID" value="XM_016396292.1"/>
</dbReference>
<dbReference type="Proteomes" id="UP000054466">
    <property type="component" value="Unassembled WGS sequence"/>
</dbReference>